<evidence type="ECO:0000256" key="8">
    <source>
        <dbReference type="ARBA" id="ARBA00031747"/>
    </source>
</evidence>
<keyword evidence="12" id="KW-1185">Reference proteome</keyword>
<dbReference type="Proteomes" id="UP001320420">
    <property type="component" value="Unassembled WGS sequence"/>
</dbReference>
<accession>A0AAN9YI14</accession>
<evidence type="ECO:0000256" key="5">
    <source>
        <dbReference type="ARBA" id="ARBA00023163"/>
    </source>
</evidence>
<feature type="region of interest" description="Disordered" evidence="9">
    <location>
        <begin position="395"/>
        <end position="610"/>
    </location>
</feature>
<evidence type="ECO:0000256" key="1">
    <source>
        <dbReference type="ARBA" id="ARBA00004123"/>
    </source>
</evidence>
<evidence type="ECO:0000313" key="12">
    <source>
        <dbReference type="Proteomes" id="UP001320420"/>
    </source>
</evidence>
<evidence type="ECO:0000256" key="2">
    <source>
        <dbReference type="ARBA" id="ARBA00006178"/>
    </source>
</evidence>
<feature type="compositionally biased region" description="Low complexity" evidence="9">
    <location>
        <begin position="1"/>
        <end position="13"/>
    </location>
</feature>
<dbReference type="EMBL" id="JAKJXP020000135">
    <property type="protein sequence ID" value="KAK7743420.1"/>
    <property type="molecule type" value="Genomic_DNA"/>
</dbReference>
<protein>
    <recommendedName>
        <fullName evidence="3">Transcription initiation factor TFIID subunit 4</fullName>
    </recommendedName>
    <alternativeName>
        <fullName evidence="8">TBP-associated factor 4</fullName>
    </alternativeName>
</protein>
<organism evidence="11 12">
    <name type="scientific">Diatrype stigma</name>
    <dbReference type="NCBI Taxonomy" id="117547"/>
    <lineage>
        <taxon>Eukaryota</taxon>
        <taxon>Fungi</taxon>
        <taxon>Dikarya</taxon>
        <taxon>Ascomycota</taxon>
        <taxon>Pezizomycotina</taxon>
        <taxon>Sordariomycetes</taxon>
        <taxon>Xylariomycetidae</taxon>
        <taxon>Xylariales</taxon>
        <taxon>Diatrypaceae</taxon>
        <taxon>Diatrype</taxon>
    </lineage>
</organism>
<proteinExistence type="inferred from homology"/>
<feature type="compositionally biased region" description="Low complexity" evidence="9">
    <location>
        <begin position="57"/>
        <end position="73"/>
    </location>
</feature>
<feature type="compositionally biased region" description="Low complexity" evidence="9">
    <location>
        <begin position="398"/>
        <end position="409"/>
    </location>
</feature>
<evidence type="ECO:0000256" key="6">
    <source>
        <dbReference type="ARBA" id="ARBA00023242"/>
    </source>
</evidence>
<feature type="compositionally biased region" description="Gly residues" evidence="9">
    <location>
        <begin position="570"/>
        <end position="584"/>
    </location>
</feature>
<dbReference type="InterPro" id="IPR007900">
    <property type="entry name" value="TAF4_C"/>
</dbReference>
<name>A0AAN9YI14_9PEZI</name>
<evidence type="ECO:0000256" key="7">
    <source>
        <dbReference type="ARBA" id="ARBA00025346"/>
    </source>
</evidence>
<sequence length="657" mass="69561">MAAAMAAQHAAQQRPYSPLQAASPNTSAGIAMPPAAKKPRISPASPPPQPSSPYVNSGYAASPPATTPGATTSNTNLPSPASQNYPHPQYAPNQMNTQYQQNGHSRPTHSLPMPSPVPPPTPAPTQPTLPTPQPPHQTPVPVPAPYSNATLMPMNNSHGNMGPPSIAPSSLSAANEAQKQAAAKAAPSKGSDYDMNDMLAGTGINLDEEAEKLNEFEIREGFPYHPPGGKDSFYGAGPANQPAQTTDAISQEELAAELADEAWNEAARRLTIFRTNELLHPFLEPGFVHRRLMNRASKHGLSLNTELKPDGKNHYMGRVSSPADFPKPEIKVSFKKTDDGTMVQTHGSFIPHESYLIDQIALLSIATKEHMRSLIGEANRVATTRQRTAHGAVPLEWADAAAPQQPNADGTRAGSPRTGAESAISPRTNSRKRPADEISNGLPTPVSEAPPPNLLAEALESVGKEARKSEEARLKKRLKRQQGDEKKDGEDGPSRAGSVAPGTPGSIAPEGEAKPMTKKESKKAAKLAEISSTTVNQTLSMFAGGKKKKKYSWMSGGGMGSGASSPRPQGGPGQPGTPGGGPAGAGTRTARGPLTRDSAHRLGAFREDSEKGKNIQLRDWVAVLEDRDVDSIVLQTAYNKLDKSDFGDKIARMDVSA</sequence>
<evidence type="ECO:0000256" key="9">
    <source>
        <dbReference type="SAM" id="MobiDB-lite"/>
    </source>
</evidence>
<evidence type="ECO:0000256" key="4">
    <source>
        <dbReference type="ARBA" id="ARBA00023015"/>
    </source>
</evidence>
<keyword evidence="4" id="KW-0805">Transcription regulation</keyword>
<dbReference type="Pfam" id="PF05236">
    <property type="entry name" value="TAF4"/>
    <property type="match status" value="1"/>
</dbReference>
<comment type="function">
    <text evidence="7">Functions as a component of the DNA-binding general transcription factor complex TFIID. Binding of TFIID to a promoter (with or without TATA element) is the initial step in pre-initiation complex (PIC) formation. TFIID plays a key role in the regulation of gene expression by RNA polymerase II through different activities such as transcription activator interaction, core promoter recognition and selectivity, TFIIA and TFIIB interaction, chromatin modification (histone acetylation by TAF1), facilitation of DNA opening and initiation of transcription.</text>
</comment>
<comment type="subcellular location">
    <subcellularLocation>
        <location evidence="1">Nucleus</location>
    </subcellularLocation>
</comment>
<feature type="region of interest" description="Disordered" evidence="9">
    <location>
        <begin position="1"/>
        <end position="194"/>
    </location>
</feature>
<feature type="compositionally biased region" description="Basic and acidic residues" evidence="9">
    <location>
        <begin position="462"/>
        <end position="473"/>
    </location>
</feature>
<comment type="caution">
    <text evidence="11">The sequence shown here is derived from an EMBL/GenBank/DDBJ whole genome shotgun (WGS) entry which is preliminary data.</text>
</comment>
<dbReference type="GO" id="GO:0005669">
    <property type="term" value="C:transcription factor TFIID complex"/>
    <property type="evidence" value="ECO:0007669"/>
    <property type="project" value="InterPro"/>
</dbReference>
<feature type="compositionally biased region" description="Polar residues" evidence="9">
    <location>
        <begin position="74"/>
        <end position="105"/>
    </location>
</feature>
<feature type="compositionally biased region" description="Polar residues" evidence="9">
    <location>
        <begin position="147"/>
        <end position="159"/>
    </location>
</feature>
<comment type="similarity">
    <text evidence="2">Belongs to the TAF4 family.</text>
</comment>
<feature type="compositionally biased region" description="Basic and acidic residues" evidence="9">
    <location>
        <begin position="511"/>
        <end position="523"/>
    </location>
</feature>
<evidence type="ECO:0000256" key="3">
    <source>
        <dbReference type="ARBA" id="ARBA00017306"/>
    </source>
</evidence>
<gene>
    <name evidence="11" type="ORF">SLS62_010564</name>
</gene>
<reference evidence="11 12" key="1">
    <citation type="submission" date="2024-02" db="EMBL/GenBank/DDBJ databases">
        <title>De novo assembly and annotation of 12 fungi associated with fruit tree decline syndrome in Ontario, Canada.</title>
        <authorList>
            <person name="Sulman M."/>
            <person name="Ellouze W."/>
            <person name="Ilyukhin E."/>
        </authorList>
    </citation>
    <scope>NUCLEOTIDE SEQUENCE [LARGE SCALE GENOMIC DNA]</scope>
    <source>
        <strain evidence="11 12">M11/M66-122</strain>
    </source>
</reference>
<dbReference type="GO" id="GO:0006352">
    <property type="term" value="P:DNA-templated transcription initiation"/>
    <property type="evidence" value="ECO:0007669"/>
    <property type="project" value="InterPro"/>
</dbReference>
<keyword evidence="5" id="KW-0804">Transcription</keyword>
<feature type="compositionally biased region" description="Low complexity" evidence="9">
    <location>
        <begin position="163"/>
        <end position="186"/>
    </location>
</feature>
<evidence type="ECO:0000259" key="10">
    <source>
        <dbReference type="Pfam" id="PF05236"/>
    </source>
</evidence>
<feature type="compositionally biased region" description="Basic and acidic residues" evidence="9">
    <location>
        <begin position="481"/>
        <end position="493"/>
    </location>
</feature>
<feature type="compositionally biased region" description="Pro residues" evidence="9">
    <location>
        <begin position="113"/>
        <end position="144"/>
    </location>
</feature>
<evidence type="ECO:0000313" key="11">
    <source>
        <dbReference type="EMBL" id="KAK7743420.1"/>
    </source>
</evidence>
<dbReference type="AlphaFoldDB" id="A0AAN9YI14"/>
<keyword evidence="6" id="KW-0539">Nucleus</keyword>
<feature type="domain" description="Transcription initiation factor TFIID component TAF4 C-terminal" evidence="10">
    <location>
        <begin position="358"/>
        <end position="627"/>
    </location>
</feature>
<feature type="compositionally biased region" description="Basic and acidic residues" evidence="9">
    <location>
        <begin position="597"/>
        <end position="610"/>
    </location>
</feature>